<evidence type="ECO:0000313" key="2">
    <source>
        <dbReference type="Proteomes" id="UP001362999"/>
    </source>
</evidence>
<comment type="caution">
    <text evidence="1">The sequence shown here is derived from an EMBL/GenBank/DDBJ whole genome shotgun (WGS) entry which is preliminary data.</text>
</comment>
<reference evidence="1 2" key="1">
    <citation type="journal article" date="2024" name="J Genomics">
        <title>Draft genome sequencing and assembly of Favolaschia claudopus CIRM-BRFM 2984 isolated from oak limbs.</title>
        <authorList>
            <person name="Navarro D."/>
            <person name="Drula E."/>
            <person name="Chaduli D."/>
            <person name="Cazenave R."/>
            <person name="Ahrendt S."/>
            <person name="Wang J."/>
            <person name="Lipzen A."/>
            <person name="Daum C."/>
            <person name="Barry K."/>
            <person name="Grigoriev I.V."/>
            <person name="Favel A."/>
            <person name="Rosso M.N."/>
            <person name="Martin F."/>
        </authorList>
    </citation>
    <scope>NUCLEOTIDE SEQUENCE [LARGE SCALE GENOMIC DNA]</scope>
    <source>
        <strain evidence="1 2">CIRM-BRFM 2984</strain>
    </source>
</reference>
<dbReference type="EMBL" id="JAWWNJ010000054">
    <property type="protein sequence ID" value="KAK7015375.1"/>
    <property type="molecule type" value="Genomic_DNA"/>
</dbReference>
<dbReference type="Proteomes" id="UP001362999">
    <property type="component" value="Unassembled WGS sequence"/>
</dbReference>
<organism evidence="1 2">
    <name type="scientific">Favolaschia claudopus</name>
    <dbReference type="NCBI Taxonomy" id="2862362"/>
    <lineage>
        <taxon>Eukaryota</taxon>
        <taxon>Fungi</taxon>
        <taxon>Dikarya</taxon>
        <taxon>Basidiomycota</taxon>
        <taxon>Agaricomycotina</taxon>
        <taxon>Agaricomycetes</taxon>
        <taxon>Agaricomycetidae</taxon>
        <taxon>Agaricales</taxon>
        <taxon>Marasmiineae</taxon>
        <taxon>Mycenaceae</taxon>
        <taxon>Favolaschia</taxon>
    </lineage>
</organism>
<sequence length="221" mass="24259">MQYLEALFSGDGNAIADFEEDGLSVSDTGPLAVCSTVANFSSIKVNWPNEHRDEYGRLALLELQQLKCTSKFRIFEPVEEHRAECPYILVICHGAHTHPTTWDFTEFGGNGDSPNLRSRSYLRICRPKPETEVYDGKIESQNNRLRAAYDSKLKAEAQLASLYGTAGSQMQLTRAQNAVSRANEKYHKALTASMESVGSGSGKVGLLLPSKIPSLPSTSEG</sequence>
<gene>
    <name evidence="1" type="ORF">R3P38DRAFT_2786871</name>
</gene>
<proteinExistence type="predicted"/>
<name>A0AAW0APT5_9AGAR</name>
<dbReference type="AlphaFoldDB" id="A0AAW0APT5"/>
<evidence type="ECO:0000313" key="1">
    <source>
        <dbReference type="EMBL" id="KAK7015375.1"/>
    </source>
</evidence>
<keyword evidence="2" id="KW-1185">Reference proteome</keyword>
<accession>A0AAW0APT5</accession>
<protein>
    <submittedName>
        <fullName evidence="1">Uncharacterized protein</fullName>
    </submittedName>
</protein>